<accession>A0ABS7TEL9</accession>
<evidence type="ECO:0008006" key="4">
    <source>
        <dbReference type="Google" id="ProtNLM"/>
    </source>
</evidence>
<sequence length="363" mass="39315">MTAALGLITLAPLVHADPQSSAREERAKRQAELGHGKVTKAEAEAEKKPPMYPNATRQSPEAKASPKTIKSLQAMQELYEKDDWAGVISKADELGGMASANAYDKAFAYSMAGNAAANMNDQAKAATYFGKAVDANGLDNDSHYATMYNLAIIQYGEEKYADALATIDRFLAETKSGKADQLAFRAGVLAGLNRNDEAAAIYKDLINKNPTDKRLLMNGVAALQGAEKFDDANKLLEQAYQRGMLTEPRELRALYIGYMNAQRWTEAQKVVDDGVAKGILQPGPELARDYQILAQTAYANDNMPLAIAMYKRAAPMAADGEAYLNLAKVLDMDGKKAEAKAAAKSALDKGIKKPEDAKRILAR</sequence>
<evidence type="ECO:0000256" key="1">
    <source>
        <dbReference type="SAM" id="MobiDB-lite"/>
    </source>
</evidence>
<gene>
    <name evidence="2" type="ORF">K7B09_08215</name>
</gene>
<protein>
    <recommendedName>
        <fullName evidence="4">Tetratricopeptide repeat protein</fullName>
    </recommendedName>
</protein>
<dbReference type="Gene3D" id="1.25.40.10">
    <property type="entry name" value="Tetratricopeptide repeat domain"/>
    <property type="match status" value="1"/>
</dbReference>
<dbReference type="InterPro" id="IPR011990">
    <property type="entry name" value="TPR-like_helical_dom_sf"/>
</dbReference>
<dbReference type="RefSeq" id="WP_223628922.1">
    <property type="nucleotide sequence ID" value="NZ_JAIQDJ010000003.1"/>
</dbReference>
<comment type="caution">
    <text evidence="2">The sequence shown here is derived from an EMBL/GenBank/DDBJ whole genome shotgun (WGS) entry which is preliminary data.</text>
</comment>
<keyword evidence="3" id="KW-1185">Reference proteome</keyword>
<dbReference type="Proteomes" id="UP001430290">
    <property type="component" value="Unassembled WGS sequence"/>
</dbReference>
<evidence type="ECO:0000313" key="3">
    <source>
        <dbReference type="Proteomes" id="UP001430290"/>
    </source>
</evidence>
<reference evidence="2" key="1">
    <citation type="submission" date="2021-09" db="EMBL/GenBank/DDBJ databases">
        <authorList>
            <person name="Wu T."/>
            <person name="Guo S.Z."/>
        </authorList>
    </citation>
    <scope>NUCLEOTIDE SEQUENCE</scope>
    <source>
        <strain evidence="2">RSS-23</strain>
    </source>
</reference>
<feature type="compositionally biased region" description="Basic and acidic residues" evidence="1">
    <location>
        <begin position="22"/>
        <end position="49"/>
    </location>
</feature>
<dbReference type="SMART" id="SM00028">
    <property type="entry name" value="TPR"/>
    <property type="match status" value="4"/>
</dbReference>
<evidence type="ECO:0000313" key="2">
    <source>
        <dbReference type="EMBL" id="MBZ4186304.1"/>
    </source>
</evidence>
<dbReference type="InterPro" id="IPR019734">
    <property type="entry name" value="TPR_rpt"/>
</dbReference>
<proteinExistence type="predicted"/>
<organism evidence="2 3">
    <name type="scientific">Thermomonas beijingensis</name>
    <dbReference type="NCBI Taxonomy" id="2872701"/>
    <lineage>
        <taxon>Bacteria</taxon>
        <taxon>Pseudomonadati</taxon>
        <taxon>Pseudomonadota</taxon>
        <taxon>Gammaproteobacteria</taxon>
        <taxon>Lysobacterales</taxon>
        <taxon>Lysobacteraceae</taxon>
        <taxon>Thermomonas</taxon>
    </lineage>
</organism>
<dbReference type="SUPFAM" id="SSF48452">
    <property type="entry name" value="TPR-like"/>
    <property type="match status" value="2"/>
</dbReference>
<feature type="region of interest" description="Disordered" evidence="1">
    <location>
        <begin position="15"/>
        <end position="66"/>
    </location>
</feature>
<dbReference type="EMBL" id="JAIQDJ010000003">
    <property type="protein sequence ID" value="MBZ4186304.1"/>
    <property type="molecule type" value="Genomic_DNA"/>
</dbReference>
<name>A0ABS7TEL9_9GAMM</name>